<dbReference type="EMBL" id="JAUSQM010000001">
    <property type="protein sequence ID" value="MDP9822814.1"/>
    <property type="molecule type" value="Genomic_DNA"/>
</dbReference>
<dbReference type="Proteomes" id="UP001240447">
    <property type="component" value="Unassembled WGS sequence"/>
</dbReference>
<gene>
    <name evidence="1" type="ORF">J2S59_002623</name>
</gene>
<sequence length="153" mass="15253">MDLRVNGEAVGTGTSVTVAAIATNDLTPGEAQAFALTISNVGTPDLKWTATATRAATPAWGYSGDPLLVTLHRGAPVDDASYPRVDSCTHPAMGSVVAVTAGSSLLTAGPQLLTAGQSEVVCVLIAMDDTAGNANQGASGAVALTFDAVQVTP</sequence>
<reference evidence="1 2" key="1">
    <citation type="submission" date="2023-07" db="EMBL/GenBank/DDBJ databases">
        <title>Sequencing the genomes of 1000 actinobacteria strains.</title>
        <authorList>
            <person name="Klenk H.-P."/>
        </authorList>
    </citation>
    <scope>NUCLEOTIDE SEQUENCE [LARGE SCALE GENOMIC DNA]</scope>
    <source>
        <strain evidence="1 2">GD13</strain>
    </source>
</reference>
<name>A0ABT9NQV8_9ACTN</name>
<organism evidence="1 2">
    <name type="scientific">Nocardioides massiliensis</name>
    <dbReference type="NCBI Taxonomy" id="1325935"/>
    <lineage>
        <taxon>Bacteria</taxon>
        <taxon>Bacillati</taxon>
        <taxon>Actinomycetota</taxon>
        <taxon>Actinomycetes</taxon>
        <taxon>Propionibacteriales</taxon>
        <taxon>Nocardioidaceae</taxon>
        <taxon>Nocardioides</taxon>
    </lineage>
</organism>
<keyword evidence="2" id="KW-1185">Reference proteome</keyword>
<proteinExistence type="predicted"/>
<evidence type="ECO:0000313" key="2">
    <source>
        <dbReference type="Proteomes" id="UP001240447"/>
    </source>
</evidence>
<protein>
    <submittedName>
        <fullName evidence="1">Uncharacterized protein</fullName>
    </submittedName>
</protein>
<evidence type="ECO:0000313" key="1">
    <source>
        <dbReference type="EMBL" id="MDP9822814.1"/>
    </source>
</evidence>
<accession>A0ABT9NQV8</accession>
<dbReference type="RefSeq" id="WP_246360619.1">
    <property type="nucleotide sequence ID" value="NZ_CCXJ01000775.2"/>
</dbReference>
<comment type="caution">
    <text evidence="1">The sequence shown here is derived from an EMBL/GenBank/DDBJ whole genome shotgun (WGS) entry which is preliminary data.</text>
</comment>